<keyword evidence="5 6" id="KW-0472">Membrane</keyword>
<protein>
    <submittedName>
        <fullName evidence="7">LysE family translocator</fullName>
    </submittedName>
</protein>
<dbReference type="Proteomes" id="UP000601768">
    <property type="component" value="Unassembled WGS sequence"/>
</dbReference>
<reference evidence="7" key="1">
    <citation type="journal article" date="2018" name="Int. J. Syst. Evol. Microbiol.">
        <title>Neptunicella marina gen. nov., sp. nov., isolated from surface seawater.</title>
        <authorList>
            <person name="Liu X."/>
            <person name="Lai Q."/>
            <person name="Du Y."/>
            <person name="Zhang X."/>
            <person name="Liu Z."/>
            <person name="Sun F."/>
            <person name="Shao Z."/>
        </authorList>
    </citation>
    <scope>NUCLEOTIDE SEQUENCE</scope>
    <source>
        <strain evidence="7">S27-2</strain>
    </source>
</reference>
<evidence type="ECO:0000256" key="4">
    <source>
        <dbReference type="ARBA" id="ARBA00022989"/>
    </source>
</evidence>
<dbReference type="GO" id="GO:0005886">
    <property type="term" value="C:plasma membrane"/>
    <property type="evidence" value="ECO:0007669"/>
    <property type="project" value="UniProtKB-SubCell"/>
</dbReference>
<proteinExistence type="predicted"/>
<feature type="transmembrane region" description="Helical" evidence="6">
    <location>
        <begin position="155"/>
        <end position="176"/>
    </location>
</feature>
<feature type="transmembrane region" description="Helical" evidence="6">
    <location>
        <begin position="188"/>
        <end position="207"/>
    </location>
</feature>
<dbReference type="InterPro" id="IPR001123">
    <property type="entry name" value="LeuE-type"/>
</dbReference>
<dbReference type="AlphaFoldDB" id="A0A8J6IWS5"/>
<dbReference type="Pfam" id="PF01810">
    <property type="entry name" value="LysE"/>
    <property type="match status" value="1"/>
</dbReference>
<evidence type="ECO:0000256" key="5">
    <source>
        <dbReference type="ARBA" id="ARBA00023136"/>
    </source>
</evidence>
<dbReference type="EMBL" id="JACNEP010000012">
    <property type="protein sequence ID" value="MBC3766931.1"/>
    <property type="molecule type" value="Genomic_DNA"/>
</dbReference>
<evidence type="ECO:0000313" key="8">
    <source>
        <dbReference type="Proteomes" id="UP000601768"/>
    </source>
</evidence>
<name>A0A8J6IWS5_9ALTE</name>
<comment type="caution">
    <text evidence="7">The sequence shown here is derived from an EMBL/GenBank/DDBJ whole genome shotgun (WGS) entry which is preliminary data.</text>
</comment>
<evidence type="ECO:0000256" key="1">
    <source>
        <dbReference type="ARBA" id="ARBA00004651"/>
    </source>
</evidence>
<feature type="transmembrane region" description="Helical" evidence="6">
    <location>
        <begin position="117"/>
        <end position="143"/>
    </location>
</feature>
<sequence length="212" mass="23265">MLQAYQVEFFTIALIHLLAVASPGPDFAIVLRHSVLFGRRAALITSVGIGLAILLHVAYSLLGIGLLIQTTPWIFHTLTIMAAGYLAFIGFSALKSSASKQSVHQSSQHQHISDKKAFLRGFLTNGLNPKATLFFLSLFAVVISKQTPLEVKLFYGGYLATATGVWFCLLSCFLSYSKVRNFISAKGYWFDRIMGVLLVTLAAKLVFDSLVK</sequence>
<evidence type="ECO:0000256" key="2">
    <source>
        <dbReference type="ARBA" id="ARBA00022475"/>
    </source>
</evidence>
<dbReference type="PIRSF" id="PIRSF006324">
    <property type="entry name" value="LeuE"/>
    <property type="match status" value="1"/>
</dbReference>
<dbReference type="PANTHER" id="PTHR30086">
    <property type="entry name" value="ARGININE EXPORTER PROTEIN ARGO"/>
    <property type="match status" value="1"/>
</dbReference>
<keyword evidence="3 6" id="KW-0812">Transmembrane</keyword>
<evidence type="ECO:0000256" key="3">
    <source>
        <dbReference type="ARBA" id="ARBA00022692"/>
    </source>
</evidence>
<reference evidence="7" key="2">
    <citation type="submission" date="2020-08" db="EMBL/GenBank/DDBJ databases">
        <authorList>
            <person name="Lai Q."/>
        </authorList>
    </citation>
    <scope>NUCLEOTIDE SEQUENCE</scope>
    <source>
        <strain evidence="7">S27-2</strain>
    </source>
</reference>
<keyword evidence="2" id="KW-1003">Cell membrane</keyword>
<dbReference type="RefSeq" id="WP_186507536.1">
    <property type="nucleotide sequence ID" value="NZ_JACNEP010000012.1"/>
</dbReference>
<keyword evidence="8" id="KW-1185">Reference proteome</keyword>
<dbReference type="GO" id="GO:0015171">
    <property type="term" value="F:amino acid transmembrane transporter activity"/>
    <property type="evidence" value="ECO:0007669"/>
    <property type="project" value="TreeGrafter"/>
</dbReference>
<feature type="transmembrane region" description="Helical" evidence="6">
    <location>
        <begin position="43"/>
        <end position="68"/>
    </location>
</feature>
<feature type="transmembrane region" description="Helical" evidence="6">
    <location>
        <begin position="74"/>
        <end position="96"/>
    </location>
</feature>
<accession>A0A8J6IWS5</accession>
<evidence type="ECO:0000313" key="7">
    <source>
        <dbReference type="EMBL" id="MBC3766931.1"/>
    </source>
</evidence>
<dbReference type="PANTHER" id="PTHR30086:SF21">
    <property type="entry name" value="TRANSPORT PROTEIN"/>
    <property type="match status" value="1"/>
</dbReference>
<evidence type="ECO:0000256" key="6">
    <source>
        <dbReference type="SAM" id="Phobius"/>
    </source>
</evidence>
<keyword evidence="4 6" id="KW-1133">Transmembrane helix</keyword>
<gene>
    <name evidence="7" type="ORF">H8B19_13675</name>
</gene>
<comment type="subcellular location">
    <subcellularLocation>
        <location evidence="1">Cell membrane</location>
        <topology evidence="1">Multi-pass membrane protein</topology>
    </subcellularLocation>
</comment>
<organism evidence="7 8">
    <name type="scientific">Neptunicella marina</name>
    <dbReference type="NCBI Taxonomy" id="2125989"/>
    <lineage>
        <taxon>Bacteria</taxon>
        <taxon>Pseudomonadati</taxon>
        <taxon>Pseudomonadota</taxon>
        <taxon>Gammaproteobacteria</taxon>
        <taxon>Alteromonadales</taxon>
        <taxon>Alteromonadaceae</taxon>
        <taxon>Neptunicella</taxon>
    </lineage>
</organism>
<feature type="transmembrane region" description="Helical" evidence="6">
    <location>
        <begin position="12"/>
        <end position="31"/>
    </location>
</feature>